<keyword evidence="2" id="KW-1185">Reference proteome</keyword>
<dbReference type="EMBL" id="CM037151">
    <property type="protein sequence ID" value="KAH7842730.1"/>
    <property type="molecule type" value="Genomic_DNA"/>
</dbReference>
<name>A0ACB7XQ25_9ERIC</name>
<comment type="caution">
    <text evidence="1">The sequence shown here is derived from an EMBL/GenBank/DDBJ whole genome shotgun (WGS) entry which is preliminary data.</text>
</comment>
<sequence length="108" mass="12273">MYASIGKKNEVYRIWGLFKNSGRIYNMSYLCMMRSLVKLDDLDGAEKIWEEWEAVKECFDSRIPSLFVSAYCKKGLLGNAESIVNRLMESGVDPSMDICMAALGNRIS</sequence>
<gene>
    <name evidence="1" type="ORF">Vadar_008510</name>
</gene>
<accession>A0ACB7XQ25</accession>
<protein>
    <submittedName>
        <fullName evidence="1">Uncharacterized protein</fullName>
    </submittedName>
</protein>
<evidence type="ECO:0000313" key="2">
    <source>
        <dbReference type="Proteomes" id="UP000828048"/>
    </source>
</evidence>
<reference evidence="1 2" key="1">
    <citation type="journal article" date="2021" name="Hortic Res">
        <title>High-quality reference genome and annotation aids understanding of berry development for evergreen blueberry (Vaccinium darrowii).</title>
        <authorList>
            <person name="Yu J."/>
            <person name="Hulse-Kemp A.M."/>
            <person name="Babiker E."/>
            <person name="Staton M."/>
        </authorList>
    </citation>
    <scope>NUCLEOTIDE SEQUENCE [LARGE SCALE GENOMIC DNA]</scope>
    <source>
        <strain evidence="2">cv. NJ 8807/NJ 8810</strain>
        <tissue evidence="1">Young leaf</tissue>
    </source>
</reference>
<proteinExistence type="predicted"/>
<dbReference type="Proteomes" id="UP000828048">
    <property type="component" value="Chromosome 1"/>
</dbReference>
<organism evidence="1 2">
    <name type="scientific">Vaccinium darrowii</name>
    <dbReference type="NCBI Taxonomy" id="229202"/>
    <lineage>
        <taxon>Eukaryota</taxon>
        <taxon>Viridiplantae</taxon>
        <taxon>Streptophyta</taxon>
        <taxon>Embryophyta</taxon>
        <taxon>Tracheophyta</taxon>
        <taxon>Spermatophyta</taxon>
        <taxon>Magnoliopsida</taxon>
        <taxon>eudicotyledons</taxon>
        <taxon>Gunneridae</taxon>
        <taxon>Pentapetalae</taxon>
        <taxon>asterids</taxon>
        <taxon>Ericales</taxon>
        <taxon>Ericaceae</taxon>
        <taxon>Vaccinioideae</taxon>
        <taxon>Vaccinieae</taxon>
        <taxon>Vaccinium</taxon>
    </lineage>
</organism>
<evidence type="ECO:0000313" key="1">
    <source>
        <dbReference type="EMBL" id="KAH7842730.1"/>
    </source>
</evidence>